<keyword evidence="4" id="KW-0408">Iron</keyword>
<dbReference type="GO" id="GO:0046872">
    <property type="term" value="F:metal ion binding"/>
    <property type="evidence" value="ECO:0007669"/>
    <property type="project" value="UniProtKB-KW"/>
</dbReference>
<dbReference type="SUPFAM" id="SSF54862">
    <property type="entry name" value="4Fe-4S ferredoxins"/>
    <property type="match status" value="1"/>
</dbReference>
<dbReference type="Gene3D" id="3.30.70.3270">
    <property type="match status" value="1"/>
</dbReference>
<reference evidence="8" key="1">
    <citation type="submission" date="2010-05" db="EMBL/GenBank/DDBJ databases">
        <title>The draft genome of Desulfonatronospira thiodismutans ASO3-1.</title>
        <authorList>
            <consortium name="US DOE Joint Genome Institute (JGI-PGF)"/>
            <person name="Lucas S."/>
            <person name="Copeland A."/>
            <person name="Lapidus A."/>
            <person name="Cheng J.-F."/>
            <person name="Bruce D."/>
            <person name="Goodwin L."/>
            <person name="Pitluck S."/>
            <person name="Chertkov O."/>
            <person name="Brettin T."/>
            <person name="Detter J.C."/>
            <person name="Han C."/>
            <person name="Land M.L."/>
            <person name="Hauser L."/>
            <person name="Kyrpides N."/>
            <person name="Mikhailova N."/>
            <person name="Muyzer G."/>
            <person name="Woyke T."/>
        </authorList>
    </citation>
    <scope>NUCLEOTIDE SEQUENCE [LARGE SCALE GENOMIC DNA]</scope>
    <source>
        <strain evidence="8">ASO3-1</strain>
    </source>
</reference>
<dbReference type="GO" id="GO:0016651">
    <property type="term" value="F:oxidoreductase activity, acting on NAD(P)H"/>
    <property type="evidence" value="ECO:0007669"/>
    <property type="project" value="InterPro"/>
</dbReference>
<accession>D6ST77</accession>
<protein>
    <submittedName>
        <fullName evidence="8">4Fe-4S ferredoxin iron-sulfur binding domain protein</fullName>
    </submittedName>
</protein>
<keyword evidence="1" id="KW-0004">4Fe-4S</keyword>
<keyword evidence="2" id="KW-0479">Metal-binding</keyword>
<evidence type="ECO:0000259" key="7">
    <source>
        <dbReference type="PROSITE" id="PS51379"/>
    </source>
</evidence>
<dbReference type="PANTHER" id="PTHR10849">
    <property type="entry name" value="NADH DEHYDROGENASE UBIQUINONE IRON-SULFUR PROTEIN 8, MITOCHONDRIAL"/>
    <property type="match status" value="1"/>
</dbReference>
<keyword evidence="5" id="KW-0411">Iron-sulfur</keyword>
<dbReference type="GO" id="GO:0051539">
    <property type="term" value="F:4 iron, 4 sulfur cluster binding"/>
    <property type="evidence" value="ECO:0007669"/>
    <property type="project" value="UniProtKB-KW"/>
</dbReference>
<dbReference type="GO" id="GO:0016020">
    <property type="term" value="C:membrane"/>
    <property type="evidence" value="ECO:0007669"/>
    <property type="project" value="InterPro"/>
</dbReference>
<evidence type="ECO:0000256" key="6">
    <source>
        <dbReference type="SAM" id="MobiDB-lite"/>
    </source>
</evidence>
<feature type="region of interest" description="Disordered" evidence="6">
    <location>
        <begin position="83"/>
        <end position="116"/>
    </location>
</feature>
<dbReference type="OrthoDB" id="9808559at2"/>
<evidence type="ECO:0000256" key="5">
    <source>
        <dbReference type="ARBA" id="ARBA00023014"/>
    </source>
</evidence>
<dbReference type="InterPro" id="IPR017896">
    <property type="entry name" value="4Fe4S_Fe-S-bd"/>
</dbReference>
<organism evidence="8 9">
    <name type="scientific">Desulfonatronospira thiodismutans ASO3-1</name>
    <dbReference type="NCBI Taxonomy" id="555779"/>
    <lineage>
        <taxon>Bacteria</taxon>
        <taxon>Pseudomonadati</taxon>
        <taxon>Thermodesulfobacteriota</taxon>
        <taxon>Desulfovibrionia</taxon>
        <taxon>Desulfovibrionales</taxon>
        <taxon>Desulfonatronovibrionaceae</taxon>
        <taxon>Desulfonatronospira</taxon>
    </lineage>
</organism>
<evidence type="ECO:0000313" key="9">
    <source>
        <dbReference type="Proteomes" id="UP000005496"/>
    </source>
</evidence>
<dbReference type="EMBL" id="ACJN02000003">
    <property type="protein sequence ID" value="EFI33893.1"/>
    <property type="molecule type" value="Genomic_DNA"/>
</dbReference>
<evidence type="ECO:0000256" key="3">
    <source>
        <dbReference type="ARBA" id="ARBA00022737"/>
    </source>
</evidence>
<gene>
    <name evidence="8" type="ORF">Dthio_PD1232</name>
</gene>
<dbReference type="PROSITE" id="PS00198">
    <property type="entry name" value="4FE4S_FER_1"/>
    <property type="match status" value="2"/>
</dbReference>
<dbReference type="InterPro" id="IPR017900">
    <property type="entry name" value="4Fe4S_Fe_S_CS"/>
</dbReference>
<comment type="caution">
    <text evidence="8">The sequence shown here is derived from an EMBL/GenBank/DDBJ whole genome shotgun (WGS) entry which is preliminary data.</text>
</comment>
<dbReference type="PROSITE" id="PS51379">
    <property type="entry name" value="4FE4S_FER_2"/>
    <property type="match status" value="2"/>
</dbReference>
<keyword evidence="9" id="KW-1185">Reference proteome</keyword>
<sequence>MIVKSLSETLSGMWSLLVGMKVTAVNFKSPQITVHYPRQVTNLDGYRGHIELVPSDEDPTKSKCIACSNCVRICPGACISLKASKPKKKAAEEKKAAPGTETETQPEGKKEAPPKKAKPELQSFVLDYNYCCLCGLCVESCPSGALRYSSDVYVAGFTRQEFVYDLLSRLQYQAQKKEQ</sequence>
<dbReference type="AlphaFoldDB" id="D6ST77"/>
<proteinExistence type="predicted"/>
<name>D6ST77_9BACT</name>
<feature type="domain" description="4Fe-4S ferredoxin-type" evidence="7">
    <location>
        <begin position="53"/>
        <end position="84"/>
    </location>
</feature>
<feature type="compositionally biased region" description="Basic and acidic residues" evidence="6">
    <location>
        <begin position="106"/>
        <end position="116"/>
    </location>
</feature>
<dbReference type="RefSeq" id="WP_008871242.1">
    <property type="nucleotide sequence ID" value="NZ_ACJN02000003.1"/>
</dbReference>
<dbReference type="eggNOG" id="COG1143">
    <property type="taxonomic scope" value="Bacteria"/>
</dbReference>
<dbReference type="Proteomes" id="UP000005496">
    <property type="component" value="Unassembled WGS sequence"/>
</dbReference>
<evidence type="ECO:0000256" key="1">
    <source>
        <dbReference type="ARBA" id="ARBA00022485"/>
    </source>
</evidence>
<evidence type="ECO:0000256" key="4">
    <source>
        <dbReference type="ARBA" id="ARBA00023004"/>
    </source>
</evidence>
<dbReference type="Pfam" id="PF12838">
    <property type="entry name" value="Fer4_7"/>
    <property type="match status" value="1"/>
</dbReference>
<feature type="domain" description="4Fe-4S ferredoxin-type" evidence="7">
    <location>
        <begin position="122"/>
        <end position="151"/>
    </location>
</feature>
<keyword evidence="3" id="KW-0677">Repeat</keyword>
<evidence type="ECO:0000313" key="8">
    <source>
        <dbReference type="EMBL" id="EFI33893.1"/>
    </source>
</evidence>
<dbReference type="InterPro" id="IPR010226">
    <property type="entry name" value="NADH_quinone_OxRdtase_chainI"/>
</dbReference>
<evidence type="ECO:0000256" key="2">
    <source>
        <dbReference type="ARBA" id="ARBA00022723"/>
    </source>
</evidence>